<evidence type="ECO:0000313" key="2">
    <source>
        <dbReference type="Proteomes" id="UP001189624"/>
    </source>
</evidence>
<evidence type="ECO:0000313" key="1">
    <source>
        <dbReference type="EMBL" id="CAJ1957465.1"/>
    </source>
</evidence>
<sequence>MSCSCNFEVRANRISCLRPPLNPDLRYLKAGADIKTLKVEKDQKTNVLCPMATNLSVTCIAYATTHNHHVYMAIN</sequence>
<name>A0AA86T0A2_9FABA</name>
<organism evidence="1 2">
    <name type="scientific">Sphenostylis stenocarpa</name>
    <dbReference type="NCBI Taxonomy" id="92480"/>
    <lineage>
        <taxon>Eukaryota</taxon>
        <taxon>Viridiplantae</taxon>
        <taxon>Streptophyta</taxon>
        <taxon>Embryophyta</taxon>
        <taxon>Tracheophyta</taxon>
        <taxon>Spermatophyta</taxon>
        <taxon>Magnoliopsida</taxon>
        <taxon>eudicotyledons</taxon>
        <taxon>Gunneridae</taxon>
        <taxon>Pentapetalae</taxon>
        <taxon>rosids</taxon>
        <taxon>fabids</taxon>
        <taxon>Fabales</taxon>
        <taxon>Fabaceae</taxon>
        <taxon>Papilionoideae</taxon>
        <taxon>50 kb inversion clade</taxon>
        <taxon>NPAAA clade</taxon>
        <taxon>indigoferoid/millettioid clade</taxon>
        <taxon>Phaseoleae</taxon>
        <taxon>Sphenostylis</taxon>
    </lineage>
</organism>
<dbReference type="Gramene" id="rna-AYBTSS11_LOCUS17216">
    <property type="protein sequence ID" value="CAJ1957465.1"/>
    <property type="gene ID" value="gene-AYBTSS11_LOCUS17216"/>
</dbReference>
<dbReference type="EMBL" id="OY731402">
    <property type="protein sequence ID" value="CAJ1957465.1"/>
    <property type="molecule type" value="Genomic_DNA"/>
</dbReference>
<accession>A0AA86T0A2</accession>
<reference evidence="1" key="1">
    <citation type="submission" date="2023-10" db="EMBL/GenBank/DDBJ databases">
        <authorList>
            <person name="Domelevo Entfellner J.-B."/>
        </authorList>
    </citation>
    <scope>NUCLEOTIDE SEQUENCE</scope>
</reference>
<proteinExistence type="predicted"/>
<gene>
    <name evidence="1" type="ORF">AYBTSS11_LOCUS17216</name>
</gene>
<dbReference type="Proteomes" id="UP001189624">
    <property type="component" value="Chromosome 5"/>
</dbReference>
<protein>
    <submittedName>
        <fullName evidence="1">Uncharacterized protein</fullName>
    </submittedName>
</protein>
<keyword evidence="2" id="KW-1185">Reference proteome</keyword>
<dbReference type="AlphaFoldDB" id="A0AA86T0A2"/>